<dbReference type="Proteomes" id="UP000823485">
    <property type="component" value="Unassembled WGS sequence"/>
</dbReference>
<sequence>MNLSLIGVYDSEQDVINMVKTCESKGFKSENFSVLALEDAKINSIQKETHIQHQHSPSEEAFGIISGFLTGISGGFIVPGLTVPGLGPLLAAGPLASYFEGTSHQDVKDLLLSCGLHEEEADACYSHLESGKILLFYAGKE</sequence>
<accession>A0ABS2RCE5</accession>
<evidence type="ECO:0000259" key="1">
    <source>
        <dbReference type="Pfam" id="PF11181"/>
    </source>
</evidence>
<gene>
    <name evidence="2" type="ORF">JOC94_004348</name>
</gene>
<evidence type="ECO:0000313" key="3">
    <source>
        <dbReference type="Proteomes" id="UP000823485"/>
    </source>
</evidence>
<feature type="domain" description="General stress protein 17M-like" evidence="1">
    <location>
        <begin position="5"/>
        <end position="69"/>
    </location>
</feature>
<keyword evidence="3" id="KW-1185">Reference proteome</keyword>
<reference evidence="2 3" key="1">
    <citation type="submission" date="2021-01" db="EMBL/GenBank/DDBJ databases">
        <title>Genomic Encyclopedia of Type Strains, Phase IV (KMG-IV): sequencing the most valuable type-strain genomes for metagenomic binning, comparative biology and taxonomic classification.</title>
        <authorList>
            <person name="Goeker M."/>
        </authorList>
    </citation>
    <scope>NUCLEOTIDE SEQUENCE [LARGE SCALE GENOMIC DNA]</scope>
    <source>
        <strain evidence="2 3">DSM 105453</strain>
    </source>
</reference>
<evidence type="ECO:0000313" key="2">
    <source>
        <dbReference type="EMBL" id="MBM7717321.1"/>
    </source>
</evidence>
<name>A0ABS2RCE5_9BACI</name>
<dbReference type="RefSeq" id="WP_077113427.1">
    <property type="nucleotide sequence ID" value="NZ_JAFBFH010000043.1"/>
</dbReference>
<organism evidence="2 3">
    <name type="scientific">Siminovitchia thermophila</name>
    <dbReference type="NCBI Taxonomy" id="1245522"/>
    <lineage>
        <taxon>Bacteria</taxon>
        <taxon>Bacillati</taxon>
        <taxon>Bacillota</taxon>
        <taxon>Bacilli</taxon>
        <taxon>Bacillales</taxon>
        <taxon>Bacillaceae</taxon>
        <taxon>Siminovitchia</taxon>
    </lineage>
</organism>
<dbReference type="InterPro" id="IPR025889">
    <property type="entry name" value="GSP17M-like_dom"/>
</dbReference>
<proteinExistence type="predicted"/>
<protein>
    <recommendedName>
        <fullName evidence="1">General stress protein 17M-like domain-containing protein</fullName>
    </recommendedName>
</protein>
<comment type="caution">
    <text evidence="2">The sequence shown here is derived from an EMBL/GenBank/DDBJ whole genome shotgun (WGS) entry which is preliminary data.</text>
</comment>
<dbReference type="Pfam" id="PF11181">
    <property type="entry name" value="YflT"/>
    <property type="match status" value="1"/>
</dbReference>
<dbReference type="EMBL" id="JAFBFH010000043">
    <property type="protein sequence ID" value="MBM7717321.1"/>
    <property type="molecule type" value="Genomic_DNA"/>
</dbReference>